<feature type="domain" description="N-acetyltransferase" evidence="1">
    <location>
        <begin position="155"/>
        <end position="296"/>
    </location>
</feature>
<reference evidence="2" key="1">
    <citation type="submission" date="2021-06" db="EMBL/GenBank/DDBJ databases">
        <authorList>
            <consortium name="DOE Joint Genome Institute"/>
            <person name="Mondo S.J."/>
            <person name="Amses K.R."/>
            <person name="Simmons D.R."/>
            <person name="Longcore J.E."/>
            <person name="Seto K."/>
            <person name="Alves G.H."/>
            <person name="Bonds A.E."/>
            <person name="Quandt C.A."/>
            <person name="Davis W.J."/>
            <person name="Chang Y."/>
            <person name="Letcher P.M."/>
            <person name="Powell M.J."/>
            <person name="Kuo A."/>
            <person name="Labutti K."/>
            <person name="Pangilinan J."/>
            <person name="Andreopoulos W."/>
            <person name="Tritt A."/>
            <person name="Riley R."/>
            <person name="Hundley H."/>
            <person name="Johnson J."/>
            <person name="Lipzen A."/>
            <person name="Barry K."/>
            <person name="Berbee M.L."/>
            <person name="Buchler N.E."/>
            <person name="Grigoriev I.V."/>
            <person name="Spatafora J.W."/>
            <person name="Stajich J.E."/>
            <person name="James T.Y."/>
        </authorList>
    </citation>
    <scope>NUCLEOTIDE SEQUENCE</scope>
    <source>
        <strain evidence="2">AG</strain>
    </source>
</reference>
<dbReference type="CDD" id="cd04301">
    <property type="entry name" value="NAT_SF"/>
    <property type="match status" value="1"/>
</dbReference>
<dbReference type="Gene3D" id="3.40.630.30">
    <property type="match status" value="1"/>
</dbReference>
<evidence type="ECO:0000313" key="2">
    <source>
        <dbReference type="EMBL" id="KAI8575672.1"/>
    </source>
</evidence>
<reference evidence="2" key="2">
    <citation type="journal article" date="2022" name="Proc. Natl. Acad. Sci. U.S.A.">
        <title>Diploid-dominant life cycles characterize the early evolution of Fungi.</title>
        <authorList>
            <person name="Amses K.R."/>
            <person name="Simmons D.R."/>
            <person name="Longcore J.E."/>
            <person name="Mondo S.J."/>
            <person name="Seto K."/>
            <person name="Jeronimo G.H."/>
            <person name="Bonds A.E."/>
            <person name="Quandt C.A."/>
            <person name="Davis W.J."/>
            <person name="Chang Y."/>
            <person name="Federici B.A."/>
            <person name="Kuo A."/>
            <person name="LaButti K."/>
            <person name="Pangilinan J."/>
            <person name="Andreopoulos W."/>
            <person name="Tritt A."/>
            <person name="Riley R."/>
            <person name="Hundley H."/>
            <person name="Johnson J."/>
            <person name="Lipzen A."/>
            <person name="Barry K."/>
            <person name="Lang B.F."/>
            <person name="Cuomo C.A."/>
            <person name="Buchler N.E."/>
            <person name="Grigoriev I.V."/>
            <person name="Spatafora J.W."/>
            <person name="Stajich J.E."/>
            <person name="James T.Y."/>
        </authorList>
    </citation>
    <scope>NUCLEOTIDE SEQUENCE</scope>
    <source>
        <strain evidence="2">AG</strain>
    </source>
</reference>
<evidence type="ECO:0000259" key="1">
    <source>
        <dbReference type="PROSITE" id="PS51186"/>
    </source>
</evidence>
<dbReference type="GeneID" id="75917532"/>
<dbReference type="Proteomes" id="UP001206595">
    <property type="component" value="Unassembled WGS sequence"/>
</dbReference>
<gene>
    <name evidence="2" type="ORF">K450DRAFT_260625</name>
</gene>
<dbReference type="EMBL" id="MU620973">
    <property type="protein sequence ID" value="KAI8575672.1"/>
    <property type="molecule type" value="Genomic_DNA"/>
</dbReference>
<dbReference type="RefSeq" id="XP_051440676.1">
    <property type="nucleotide sequence ID" value="XM_051592189.1"/>
</dbReference>
<evidence type="ECO:0000313" key="3">
    <source>
        <dbReference type="Proteomes" id="UP001206595"/>
    </source>
</evidence>
<keyword evidence="3" id="KW-1185">Reference proteome</keyword>
<dbReference type="InterPro" id="IPR013653">
    <property type="entry name" value="GCN5-like_dom"/>
</dbReference>
<dbReference type="GO" id="GO:0016747">
    <property type="term" value="F:acyltransferase activity, transferring groups other than amino-acyl groups"/>
    <property type="evidence" value="ECO:0007669"/>
    <property type="project" value="InterPro"/>
</dbReference>
<dbReference type="InterPro" id="IPR000182">
    <property type="entry name" value="GNAT_dom"/>
</dbReference>
<accession>A0AAD5H8M8</accession>
<dbReference type="InterPro" id="IPR016181">
    <property type="entry name" value="Acyl_CoA_acyltransferase"/>
</dbReference>
<organism evidence="2 3">
    <name type="scientific">Umbelopsis ramanniana AG</name>
    <dbReference type="NCBI Taxonomy" id="1314678"/>
    <lineage>
        <taxon>Eukaryota</taxon>
        <taxon>Fungi</taxon>
        <taxon>Fungi incertae sedis</taxon>
        <taxon>Mucoromycota</taxon>
        <taxon>Mucoromycotina</taxon>
        <taxon>Umbelopsidomycetes</taxon>
        <taxon>Umbelopsidales</taxon>
        <taxon>Umbelopsidaceae</taxon>
        <taxon>Umbelopsis</taxon>
    </lineage>
</organism>
<sequence>MSNLGIKVYPGPQQFLDELRPQLEEHELENSQVIFKPTVWARDNVEGGYYAAVLDGDKLVYAGCWSPGNYMWLSWCPEDGSETEAQELLAKHLATVESVVKGLVGYLGCEPGAKVFANAYAEATSRTVQEDRAMSTYRLTKVLWTEQCREMVAKGVLRKTTSDDDMKVIGSWYKGFNHQCKLPFLSLEECEKAVTNLTKVGLLYVWCLGKQPVSMAFQLRPLKYGTSVAGVYTPPEFRKRGYASALMATLSDHLLKTYQFVTLHADNDNPTSNHIYQEVGYQFVRYTSDYQVHSTA</sequence>
<dbReference type="SUPFAM" id="SSF55729">
    <property type="entry name" value="Acyl-CoA N-acyltransferases (Nat)"/>
    <property type="match status" value="1"/>
</dbReference>
<dbReference type="Pfam" id="PF08445">
    <property type="entry name" value="FR47"/>
    <property type="match status" value="1"/>
</dbReference>
<dbReference type="AlphaFoldDB" id="A0AAD5H8M8"/>
<comment type="caution">
    <text evidence="2">The sequence shown here is derived from an EMBL/GenBank/DDBJ whole genome shotgun (WGS) entry which is preliminary data.</text>
</comment>
<protein>
    <recommendedName>
        <fullName evidence="1">N-acetyltransferase domain-containing protein</fullName>
    </recommendedName>
</protein>
<name>A0AAD5H8M8_UMBRA</name>
<dbReference type="PROSITE" id="PS51186">
    <property type="entry name" value="GNAT"/>
    <property type="match status" value="1"/>
</dbReference>
<proteinExistence type="predicted"/>